<reference evidence="3 4" key="1">
    <citation type="submission" date="2019-09" db="EMBL/GenBank/DDBJ databases">
        <title>Draft genome sequence of Ginsengibacter sp. BR5-29.</title>
        <authorList>
            <person name="Im W.-T."/>
        </authorList>
    </citation>
    <scope>NUCLEOTIDE SEQUENCE [LARGE SCALE GENOMIC DNA]</scope>
    <source>
        <strain evidence="3 4">BR5-29</strain>
    </source>
</reference>
<dbReference type="AlphaFoldDB" id="A0A5J5IFK1"/>
<dbReference type="EMBL" id="VYQF01000003">
    <property type="protein sequence ID" value="KAA9038404.1"/>
    <property type="molecule type" value="Genomic_DNA"/>
</dbReference>
<dbReference type="Gene3D" id="2.40.128.520">
    <property type="match status" value="1"/>
</dbReference>
<protein>
    <submittedName>
        <fullName evidence="3">DUF2147 domain-containing protein</fullName>
    </submittedName>
</protein>
<feature type="chain" id="PRO_5023842406" evidence="1">
    <location>
        <begin position="22"/>
        <end position="144"/>
    </location>
</feature>
<keyword evidence="1" id="KW-0732">Signal</keyword>
<dbReference type="Proteomes" id="UP000326903">
    <property type="component" value="Unassembled WGS sequence"/>
</dbReference>
<comment type="caution">
    <text evidence="3">The sequence shown here is derived from an EMBL/GenBank/DDBJ whole genome shotgun (WGS) entry which is preliminary data.</text>
</comment>
<name>A0A5J5IFK1_9BACT</name>
<evidence type="ECO:0000313" key="4">
    <source>
        <dbReference type="Proteomes" id="UP000326903"/>
    </source>
</evidence>
<dbReference type="InterPro" id="IPR019223">
    <property type="entry name" value="DUF2147"/>
</dbReference>
<keyword evidence="4" id="KW-1185">Reference proteome</keyword>
<organism evidence="3 4">
    <name type="scientific">Ginsengibacter hankyongi</name>
    <dbReference type="NCBI Taxonomy" id="2607284"/>
    <lineage>
        <taxon>Bacteria</taxon>
        <taxon>Pseudomonadati</taxon>
        <taxon>Bacteroidota</taxon>
        <taxon>Chitinophagia</taxon>
        <taxon>Chitinophagales</taxon>
        <taxon>Chitinophagaceae</taxon>
        <taxon>Ginsengibacter</taxon>
    </lineage>
</organism>
<feature type="domain" description="DUF2147" evidence="2">
    <location>
        <begin position="28"/>
        <end position="143"/>
    </location>
</feature>
<proteinExistence type="predicted"/>
<dbReference type="PANTHER" id="PTHR36919:SF2">
    <property type="entry name" value="BLL6627 PROTEIN"/>
    <property type="match status" value="1"/>
</dbReference>
<feature type="signal peptide" evidence="1">
    <location>
        <begin position="1"/>
        <end position="21"/>
    </location>
</feature>
<dbReference type="Pfam" id="PF09917">
    <property type="entry name" value="DUF2147"/>
    <property type="match status" value="1"/>
</dbReference>
<evidence type="ECO:0000259" key="2">
    <source>
        <dbReference type="Pfam" id="PF09917"/>
    </source>
</evidence>
<dbReference type="RefSeq" id="WP_150415079.1">
    <property type="nucleotide sequence ID" value="NZ_VYQF01000003.1"/>
</dbReference>
<evidence type="ECO:0000256" key="1">
    <source>
        <dbReference type="SAM" id="SignalP"/>
    </source>
</evidence>
<gene>
    <name evidence="3" type="ORF">FW778_12600</name>
</gene>
<sequence>MKKIPATLIFSMLMFVSLAQKAPDAILGTWVTSEGNCKIEVYKQSDEFKAKIVWLKQDKNGVSDYMDVKNPDPALRSRKLLGMDVVQGLHYDQDENEYVDGVIYDARNGKKWNSVAWLTDDSLLKVKGYWVFKFLSQTSTFKRG</sequence>
<accession>A0A5J5IFK1</accession>
<evidence type="ECO:0000313" key="3">
    <source>
        <dbReference type="EMBL" id="KAA9038404.1"/>
    </source>
</evidence>
<dbReference type="PANTHER" id="PTHR36919">
    <property type="entry name" value="BLR1215 PROTEIN"/>
    <property type="match status" value="1"/>
</dbReference>